<comment type="caution">
    <text evidence="3">The sequence shown here is derived from an EMBL/GenBank/DDBJ whole genome shotgun (WGS) entry which is preliminary data.</text>
</comment>
<dbReference type="SUPFAM" id="SSF50151">
    <property type="entry name" value="SacY-like RNA-binding domain"/>
    <property type="match status" value="1"/>
</dbReference>
<accession>A0ABQ5N6B0</accession>
<dbReference type="Pfam" id="PF03123">
    <property type="entry name" value="CAT_RBD"/>
    <property type="match status" value="1"/>
</dbReference>
<evidence type="ECO:0000259" key="2">
    <source>
        <dbReference type="PROSITE" id="PS51372"/>
    </source>
</evidence>
<sequence>MCMEDKNYKVVKVFNNNVVLALQAEEEKILFGKGIGFGRHADDIITNTTAIDKIFAMQNPENLSKFNELMNKVDAETVAICEEIISFIAGEFKEELDEKIHISLTDHISFTLKRLKENDEITNPFLIETETLFRKEYEIALRAVEILEKRTGVYIPDGEAGFIALHIHSARNKGKLSNTIKYAFLSSSITEMLEDELAIELDKSSLDYARFVVHLRFAIERIMNNSPIKNDLLNTIKRKYKVSYKLAQKAAKIIENSLQLKVAADEIGYIAIHVEKLRTYSKESQ</sequence>
<organism evidence="3 4">
    <name type="scientific">Clostridium omnivorum</name>
    <dbReference type="NCBI Taxonomy" id="1604902"/>
    <lineage>
        <taxon>Bacteria</taxon>
        <taxon>Bacillati</taxon>
        <taxon>Bacillota</taxon>
        <taxon>Clostridia</taxon>
        <taxon>Eubacteriales</taxon>
        <taxon>Clostridiaceae</taxon>
        <taxon>Clostridium</taxon>
    </lineage>
</organism>
<dbReference type="Gene3D" id="2.30.24.10">
    <property type="entry name" value="CAT RNA-binding domain"/>
    <property type="match status" value="1"/>
</dbReference>
<dbReference type="PANTHER" id="PTHR30185:SF16">
    <property type="entry name" value="PROTEIN GLCT"/>
    <property type="match status" value="1"/>
</dbReference>
<evidence type="ECO:0000256" key="1">
    <source>
        <dbReference type="ARBA" id="ARBA00022737"/>
    </source>
</evidence>
<protein>
    <submittedName>
        <fullName evidence="3">Transcription antiterminator BglG</fullName>
    </submittedName>
</protein>
<dbReference type="Gene3D" id="1.20.58.1950">
    <property type="match status" value="1"/>
</dbReference>
<dbReference type="InterPro" id="IPR004341">
    <property type="entry name" value="CAT_RNA-bd_dom"/>
</dbReference>
<evidence type="ECO:0000313" key="4">
    <source>
        <dbReference type="Proteomes" id="UP001208567"/>
    </source>
</evidence>
<name>A0ABQ5N6B0_9CLOT</name>
<feature type="domain" description="PRD" evidence="2">
    <location>
        <begin position="72"/>
        <end position="176"/>
    </location>
</feature>
<dbReference type="PANTHER" id="PTHR30185">
    <property type="entry name" value="CRYPTIC BETA-GLUCOSIDE BGL OPERON ANTITERMINATOR"/>
    <property type="match status" value="1"/>
</dbReference>
<evidence type="ECO:0000313" key="3">
    <source>
        <dbReference type="EMBL" id="GLC30748.1"/>
    </source>
</evidence>
<dbReference type="Gene3D" id="1.10.1790.10">
    <property type="entry name" value="PRD domain"/>
    <property type="match status" value="1"/>
</dbReference>
<dbReference type="SUPFAM" id="SSF63520">
    <property type="entry name" value="PTS-regulatory domain, PRD"/>
    <property type="match status" value="2"/>
</dbReference>
<dbReference type="InterPro" id="IPR011608">
    <property type="entry name" value="PRD"/>
</dbReference>
<dbReference type="EMBL" id="BRXR01000001">
    <property type="protein sequence ID" value="GLC30748.1"/>
    <property type="molecule type" value="Genomic_DNA"/>
</dbReference>
<feature type="domain" description="PRD" evidence="2">
    <location>
        <begin position="177"/>
        <end position="284"/>
    </location>
</feature>
<dbReference type="Gene3D" id="1.20.890.100">
    <property type="match status" value="1"/>
</dbReference>
<dbReference type="Proteomes" id="UP001208567">
    <property type="component" value="Unassembled WGS sequence"/>
</dbReference>
<gene>
    <name evidence="3" type="ORF">bsdE14_21580</name>
</gene>
<dbReference type="InterPro" id="IPR036650">
    <property type="entry name" value="CAT_RNA-bd_dom_sf"/>
</dbReference>
<dbReference type="NCBIfam" id="NF047357">
    <property type="entry name" value="antiterm_GlcT"/>
    <property type="match status" value="1"/>
</dbReference>
<dbReference type="Pfam" id="PF00874">
    <property type="entry name" value="PRD"/>
    <property type="match status" value="2"/>
</dbReference>
<reference evidence="3 4" key="1">
    <citation type="journal article" date="2024" name="Int. J. Syst. Evol. Microbiol.">
        <title>Clostridium omnivorum sp. nov., isolated from anoxic soil under the treatment of reductive soil disinfestation.</title>
        <authorList>
            <person name="Ueki A."/>
            <person name="Tonouchi A."/>
            <person name="Kaku N."/>
            <person name="Honma S."/>
            <person name="Ueki K."/>
        </authorList>
    </citation>
    <scope>NUCLEOTIDE SEQUENCE [LARGE SCALE GENOMIC DNA]</scope>
    <source>
        <strain evidence="3 4">E14</strain>
    </source>
</reference>
<dbReference type="InterPro" id="IPR036634">
    <property type="entry name" value="PRD_sf"/>
</dbReference>
<keyword evidence="1" id="KW-0677">Repeat</keyword>
<dbReference type="InterPro" id="IPR050661">
    <property type="entry name" value="BglG_antiterminators"/>
</dbReference>
<keyword evidence="4" id="KW-1185">Reference proteome</keyword>
<proteinExistence type="predicted"/>
<dbReference type="PROSITE" id="PS51372">
    <property type="entry name" value="PRD_2"/>
    <property type="match status" value="2"/>
</dbReference>
<dbReference type="SMART" id="SM01061">
    <property type="entry name" value="CAT_RBD"/>
    <property type="match status" value="1"/>
</dbReference>